<sequence length="243" mass="26531">MYLSYILILASSAALITAAPSTPITVREDDVILYGKGHYQLLKCDHFKQLQDLRRSNIVPPRPTYLDTPGFYSSLNSTSSPPRSKRDSSTIFIKNPVSSFLGWDILMSTVVKGAPTTINIATGFSIANSISVTSSSTLTLVKDFLQSSLSINYGQTWTTTQTQSFTAEVPEGKFGAFVSNPQTRRESGNVFEGVIGEEGSLTYYQADSFQDKTFGDLSWVDGVISLCTGDEFPLKRCLGEGTL</sequence>
<organism evidence="2 3">
    <name type="scientific">Clohesyomyces aquaticus</name>
    <dbReference type="NCBI Taxonomy" id="1231657"/>
    <lineage>
        <taxon>Eukaryota</taxon>
        <taxon>Fungi</taxon>
        <taxon>Dikarya</taxon>
        <taxon>Ascomycota</taxon>
        <taxon>Pezizomycotina</taxon>
        <taxon>Dothideomycetes</taxon>
        <taxon>Pleosporomycetidae</taxon>
        <taxon>Pleosporales</taxon>
        <taxon>Lindgomycetaceae</taxon>
        <taxon>Clohesyomyces</taxon>
    </lineage>
</organism>
<proteinExistence type="predicted"/>
<keyword evidence="3" id="KW-1185">Reference proteome</keyword>
<gene>
    <name evidence="2" type="ORF">BCR34DRAFT_558439</name>
</gene>
<comment type="caution">
    <text evidence="2">The sequence shown here is derived from an EMBL/GenBank/DDBJ whole genome shotgun (WGS) entry which is preliminary data.</text>
</comment>
<dbReference type="EMBL" id="MCFA01000023">
    <property type="protein sequence ID" value="ORY15725.1"/>
    <property type="molecule type" value="Genomic_DNA"/>
</dbReference>
<name>A0A1Y2A113_9PLEO</name>
<accession>A0A1Y2A113</accession>
<dbReference type="Proteomes" id="UP000193144">
    <property type="component" value="Unassembled WGS sequence"/>
</dbReference>
<keyword evidence="1" id="KW-0732">Signal</keyword>
<feature type="signal peptide" evidence="1">
    <location>
        <begin position="1"/>
        <end position="18"/>
    </location>
</feature>
<feature type="chain" id="PRO_5011002372" evidence="1">
    <location>
        <begin position="19"/>
        <end position="243"/>
    </location>
</feature>
<dbReference type="AlphaFoldDB" id="A0A1Y2A113"/>
<evidence type="ECO:0000256" key="1">
    <source>
        <dbReference type="SAM" id="SignalP"/>
    </source>
</evidence>
<reference evidence="2 3" key="1">
    <citation type="submission" date="2016-07" db="EMBL/GenBank/DDBJ databases">
        <title>Pervasive Adenine N6-methylation of Active Genes in Fungi.</title>
        <authorList>
            <consortium name="DOE Joint Genome Institute"/>
            <person name="Mondo S.J."/>
            <person name="Dannebaum R.O."/>
            <person name="Kuo R.C."/>
            <person name="Labutti K."/>
            <person name="Haridas S."/>
            <person name="Kuo A."/>
            <person name="Salamov A."/>
            <person name="Ahrendt S.R."/>
            <person name="Lipzen A."/>
            <person name="Sullivan W."/>
            <person name="Andreopoulos W.B."/>
            <person name="Clum A."/>
            <person name="Lindquist E."/>
            <person name="Daum C."/>
            <person name="Ramamoorthy G.K."/>
            <person name="Gryganskyi A."/>
            <person name="Culley D."/>
            <person name="Magnuson J.K."/>
            <person name="James T.Y."/>
            <person name="O'Malley M.A."/>
            <person name="Stajich J.E."/>
            <person name="Spatafora J.W."/>
            <person name="Visel A."/>
            <person name="Grigoriev I.V."/>
        </authorList>
    </citation>
    <scope>NUCLEOTIDE SEQUENCE [LARGE SCALE GENOMIC DNA]</scope>
    <source>
        <strain evidence="2 3">CBS 115471</strain>
    </source>
</reference>
<protein>
    <submittedName>
        <fullName evidence="2">Uncharacterized protein</fullName>
    </submittedName>
</protein>
<dbReference type="OrthoDB" id="4831122at2759"/>
<evidence type="ECO:0000313" key="2">
    <source>
        <dbReference type="EMBL" id="ORY15725.1"/>
    </source>
</evidence>
<evidence type="ECO:0000313" key="3">
    <source>
        <dbReference type="Proteomes" id="UP000193144"/>
    </source>
</evidence>